<gene>
    <name evidence="2" type="ORF">DFR70_10559</name>
</gene>
<reference evidence="2 3" key="1">
    <citation type="submission" date="2018-05" db="EMBL/GenBank/DDBJ databases">
        <title>Genomic Encyclopedia of Type Strains, Phase IV (KMG-IV): sequencing the most valuable type-strain genomes for metagenomic binning, comparative biology and taxonomic classification.</title>
        <authorList>
            <person name="Goeker M."/>
        </authorList>
    </citation>
    <scope>NUCLEOTIDE SEQUENCE [LARGE SCALE GENOMIC DNA]</scope>
    <source>
        <strain evidence="2 3">DSM 44704</strain>
    </source>
</reference>
<dbReference type="Proteomes" id="UP000247569">
    <property type="component" value="Unassembled WGS sequence"/>
</dbReference>
<sequence length="145" mass="14712">MIARNTFRKFAVASSAAAAIVAAPGLAGATIVPPSSATLQVVGDTVTATLSGISTDLPGGTVQCTLFVDGDPRQNTLSAREPAPANFTLARPLAAGEHLALTYCADFPADSDTPSSYPTLACAKVTMPVGTVEALPNDQCFLTNS</sequence>
<accession>A0A318K097</accession>
<evidence type="ECO:0000313" key="3">
    <source>
        <dbReference type="Proteomes" id="UP000247569"/>
    </source>
</evidence>
<evidence type="ECO:0000313" key="2">
    <source>
        <dbReference type="EMBL" id="PXX63877.1"/>
    </source>
</evidence>
<dbReference type="EMBL" id="QJKF01000005">
    <property type="protein sequence ID" value="PXX63877.1"/>
    <property type="molecule type" value="Genomic_DNA"/>
</dbReference>
<keyword evidence="1" id="KW-0732">Signal</keyword>
<name>A0A318K097_9NOCA</name>
<protein>
    <recommendedName>
        <fullName evidence="4">Ig-like domain-containing protein</fullName>
    </recommendedName>
</protein>
<comment type="caution">
    <text evidence="2">The sequence shown here is derived from an EMBL/GenBank/DDBJ whole genome shotgun (WGS) entry which is preliminary data.</text>
</comment>
<organism evidence="2 3">
    <name type="scientific">Nocardia tenerifensis</name>
    <dbReference type="NCBI Taxonomy" id="228006"/>
    <lineage>
        <taxon>Bacteria</taxon>
        <taxon>Bacillati</taxon>
        <taxon>Actinomycetota</taxon>
        <taxon>Actinomycetes</taxon>
        <taxon>Mycobacteriales</taxon>
        <taxon>Nocardiaceae</taxon>
        <taxon>Nocardia</taxon>
    </lineage>
</organism>
<proteinExistence type="predicted"/>
<evidence type="ECO:0008006" key="4">
    <source>
        <dbReference type="Google" id="ProtNLM"/>
    </source>
</evidence>
<evidence type="ECO:0000256" key="1">
    <source>
        <dbReference type="SAM" id="SignalP"/>
    </source>
</evidence>
<feature type="signal peptide" evidence="1">
    <location>
        <begin position="1"/>
        <end position="29"/>
    </location>
</feature>
<dbReference type="AlphaFoldDB" id="A0A318K097"/>
<keyword evidence="3" id="KW-1185">Reference proteome</keyword>
<feature type="chain" id="PRO_5016296945" description="Ig-like domain-containing protein" evidence="1">
    <location>
        <begin position="30"/>
        <end position="145"/>
    </location>
</feature>